<evidence type="ECO:0000313" key="7">
    <source>
        <dbReference type="Proteomes" id="UP000198656"/>
    </source>
</evidence>
<gene>
    <name evidence="6" type="ORF">SAMN05443529_11177</name>
</gene>
<dbReference type="RefSeq" id="WP_092333217.1">
    <property type="nucleotide sequence ID" value="NZ_FNCP01000011.1"/>
</dbReference>
<keyword evidence="3" id="KW-0411">Iron-sulfur</keyword>
<evidence type="ECO:0000256" key="3">
    <source>
        <dbReference type="ARBA" id="ARBA00023014"/>
    </source>
</evidence>
<keyword evidence="2" id="KW-0408">Iron</keyword>
<evidence type="ECO:0000259" key="5">
    <source>
        <dbReference type="PROSITE" id="PS51379"/>
    </source>
</evidence>
<proteinExistence type="predicted"/>
<evidence type="ECO:0000256" key="2">
    <source>
        <dbReference type="ARBA" id="ARBA00023004"/>
    </source>
</evidence>
<dbReference type="OrthoDB" id="9801699at2"/>
<dbReference type="GO" id="GO:0051536">
    <property type="term" value="F:iron-sulfur cluster binding"/>
    <property type="evidence" value="ECO:0007669"/>
    <property type="project" value="UniProtKB-KW"/>
</dbReference>
<dbReference type="AlphaFoldDB" id="A0A1G8ARE3"/>
<dbReference type="SUPFAM" id="SSF54862">
    <property type="entry name" value="4Fe-4S ferredoxins"/>
    <property type="match status" value="1"/>
</dbReference>
<keyword evidence="1" id="KW-0479">Metal-binding</keyword>
<dbReference type="Pfam" id="PF00037">
    <property type="entry name" value="Fer4"/>
    <property type="match status" value="1"/>
</dbReference>
<dbReference type="GO" id="GO:0046872">
    <property type="term" value="F:metal ion binding"/>
    <property type="evidence" value="ECO:0007669"/>
    <property type="project" value="UniProtKB-KW"/>
</dbReference>
<feature type="region of interest" description="Disordered" evidence="4">
    <location>
        <begin position="1"/>
        <end position="21"/>
    </location>
</feature>
<dbReference type="Gene3D" id="3.30.70.20">
    <property type="match status" value="1"/>
</dbReference>
<dbReference type="STRING" id="1121419.SAMN05443529_11177"/>
<dbReference type="InterPro" id="IPR017896">
    <property type="entry name" value="4Fe4S_Fe-S-bd"/>
</dbReference>
<accession>A0A1G8ARE3</accession>
<feature type="domain" description="4Fe-4S ferredoxin-type" evidence="5">
    <location>
        <begin position="59"/>
        <end position="88"/>
    </location>
</feature>
<organism evidence="6 7">
    <name type="scientific">Desulfosporosinus hippei DSM 8344</name>
    <dbReference type="NCBI Taxonomy" id="1121419"/>
    <lineage>
        <taxon>Bacteria</taxon>
        <taxon>Bacillati</taxon>
        <taxon>Bacillota</taxon>
        <taxon>Clostridia</taxon>
        <taxon>Eubacteriales</taxon>
        <taxon>Desulfitobacteriaceae</taxon>
        <taxon>Desulfosporosinus</taxon>
    </lineage>
</organism>
<dbReference type="InterPro" id="IPR017900">
    <property type="entry name" value="4Fe4S_Fe_S_CS"/>
</dbReference>
<evidence type="ECO:0000313" key="6">
    <source>
        <dbReference type="EMBL" id="SDH22850.1"/>
    </source>
</evidence>
<keyword evidence="7" id="KW-1185">Reference proteome</keyword>
<name>A0A1G8ARE3_9FIRM</name>
<dbReference type="Proteomes" id="UP000198656">
    <property type="component" value="Unassembled WGS sequence"/>
</dbReference>
<sequence length="167" mass="18258">MLNKTGIPTAEDVKKVSPSPDRLKKGPVAIIECFQEIPCNPCTEACKQGAIQPMEDINNLPKLDFEICNGCGVCLSRCPGLAIFIVDGSYSDREAVVRIPYEYLPVPKVGDKVTGLNRSGEELGVFEIIKVQSGGQKNKTYTLWLVVPQDLAMDVRSIRLGGLRHAI</sequence>
<dbReference type="PROSITE" id="PS00198">
    <property type="entry name" value="4FE4S_FER_1"/>
    <property type="match status" value="1"/>
</dbReference>
<protein>
    <submittedName>
        <fullName evidence="6">4Fe-4S binding domain-containing protein</fullName>
    </submittedName>
</protein>
<evidence type="ECO:0000256" key="4">
    <source>
        <dbReference type="SAM" id="MobiDB-lite"/>
    </source>
</evidence>
<reference evidence="7" key="1">
    <citation type="submission" date="2016-10" db="EMBL/GenBank/DDBJ databases">
        <authorList>
            <person name="Varghese N."/>
            <person name="Submissions S."/>
        </authorList>
    </citation>
    <scope>NUCLEOTIDE SEQUENCE [LARGE SCALE GENOMIC DNA]</scope>
    <source>
        <strain evidence="7">DSM 8344</strain>
    </source>
</reference>
<evidence type="ECO:0000256" key="1">
    <source>
        <dbReference type="ARBA" id="ARBA00022723"/>
    </source>
</evidence>
<dbReference type="EMBL" id="FNCP01000011">
    <property type="protein sequence ID" value="SDH22850.1"/>
    <property type="molecule type" value="Genomic_DNA"/>
</dbReference>
<dbReference type="PROSITE" id="PS51379">
    <property type="entry name" value="4FE4S_FER_2"/>
    <property type="match status" value="1"/>
</dbReference>